<dbReference type="Pfam" id="PF08700">
    <property type="entry name" value="VPS51_Exo84_N"/>
    <property type="match status" value="1"/>
</dbReference>
<evidence type="ECO:0000313" key="9">
    <source>
        <dbReference type="Proteomes" id="UP000521943"/>
    </source>
</evidence>
<evidence type="ECO:0000256" key="6">
    <source>
        <dbReference type="ARBA" id="ARBA00023034"/>
    </source>
</evidence>
<proteinExistence type="inferred from homology"/>
<evidence type="ECO:0000256" key="4">
    <source>
        <dbReference type="ARBA" id="ARBA00022448"/>
    </source>
</evidence>
<comment type="similarity">
    <text evidence="2">Belongs to the COG1 family.</text>
</comment>
<accession>A0A8H6IJ43</accession>
<dbReference type="AlphaFoldDB" id="A0A8H6IJ43"/>
<dbReference type="InterPro" id="IPR033370">
    <property type="entry name" value="COG1"/>
</dbReference>
<evidence type="ECO:0000256" key="7">
    <source>
        <dbReference type="ARBA" id="ARBA00023136"/>
    </source>
</evidence>
<keyword evidence="4" id="KW-0813">Transport</keyword>
<evidence type="ECO:0000256" key="2">
    <source>
        <dbReference type="ARBA" id="ARBA00006653"/>
    </source>
</evidence>
<dbReference type="GO" id="GO:0000139">
    <property type="term" value="C:Golgi membrane"/>
    <property type="evidence" value="ECO:0007669"/>
    <property type="project" value="UniProtKB-SubCell"/>
</dbReference>
<dbReference type="PANTHER" id="PTHR31658:SF0">
    <property type="entry name" value="CONSERVED OLIGOMERIC GOLGI COMPLEX SUBUNIT 1"/>
    <property type="match status" value="1"/>
</dbReference>
<evidence type="ECO:0000256" key="3">
    <source>
        <dbReference type="ARBA" id="ARBA00020978"/>
    </source>
</evidence>
<comment type="caution">
    <text evidence="8">The sequence shown here is derived from an EMBL/GenBank/DDBJ whole genome shotgun (WGS) entry which is preliminary data.</text>
</comment>
<evidence type="ECO:0000256" key="5">
    <source>
        <dbReference type="ARBA" id="ARBA00022927"/>
    </source>
</evidence>
<dbReference type="PANTHER" id="PTHR31658">
    <property type="entry name" value="CONSERVED OLIGOMERIC GOLGI COMPLEX SUBUNIT 1"/>
    <property type="match status" value="1"/>
</dbReference>
<gene>
    <name evidence="8" type="ORF">DFP72DRAFT_867220</name>
</gene>
<dbReference type="GO" id="GO:0006891">
    <property type="term" value="P:intra-Golgi vesicle-mediated transport"/>
    <property type="evidence" value="ECO:0007669"/>
    <property type="project" value="InterPro"/>
</dbReference>
<keyword evidence="7" id="KW-0472">Membrane</keyword>
<dbReference type="GO" id="GO:0015031">
    <property type="term" value="P:protein transport"/>
    <property type="evidence" value="ECO:0007669"/>
    <property type="project" value="UniProtKB-KW"/>
</dbReference>
<dbReference type="GO" id="GO:0017119">
    <property type="term" value="C:Golgi transport complex"/>
    <property type="evidence" value="ECO:0007669"/>
    <property type="project" value="InterPro"/>
</dbReference>
<keyword evidence="9" id="KW-1185">Reference proteome</keyword>
<evidence type="ECO:0000313" key="8">
    <source>
        <dbReference type="EMBL" id="KAF6766650.1"/>
    </source>
</evidence>
<protein>
    <recommendedName>
        <fullName evidence="3">Conserved oligomeric Golgi complex subunit 1</fullName>
    </recommendedName>
</protein>
<keyword evidence="5" id="KW-0653">Protein transport</keyword>
<dbReference type="Proteomes" id="UP000521943">
    <property type="component" value="Unassembled WGS sequence"/>
</dbReference>
<evidence type="ECO:0000256" key="1">
    <source>
        <dbReference type="ARBA" id="ARBA00004395"/>
    </source>
</evidence>
<keyword evidence="6" id="KW-0333">Golgi apparatus</keyword>
<dbReference type="EMBL" id="JACGCI010000001">
    <property type="protein sequence ID" value="KAF6766650.1"/>
    <property type="molecule type" value="Genomic_DNA"/>
</dbReference>
<name>A0A8H6IJ43_9AGAR</name>
<reference evidence="8 9" key="1">
    <citation type="submission" date="2020-07" db="EMBL/GenBank/DDBJ databases">
        <title>Comparative genomics of pyrophilous fungi reveals a link between fire events and developmental genes.</title>
        <authorList>
            <consortium name="DOE Joint Genome Institute"/>
            <person name="Steindorff A.S."/>
            <person name="Carver A."/>
            <person name="Calhoun S."/>
            <person name="Stillman K."/>
            <person name="Liu H."/>
            <person name="Lipzen A."/>
            <person name="Pangilinan J."/>
            <person name="Labutti K."/>
            <person name="Bruns T.D."/>
            <person name="Grigoriev I.V."/>
        </authorList>
    </citation>
    <scope>NUCLEOTIDE SEQUENCE [LARGE SCALE GENOMIC DNA]</scope>
    <source>
        <strain evidence="8 9">CBS 144469</strain>
    </source>
</reference>
<sequence length="883" mass="97055">MYRRHSTAQSIKSAASPYANGFPISTHPRTPSGLAPSLLSAQSSKQTFGFENVNPDELFSRYSVAEVKAIQQRLRTDADVKQEELRLMVGERYRDLLQASTSIISMAGSSQRVLEAIEECRGSIIAQEEPPMPSRTTAFGGVNDRHLQSLQLLSAHVKVLLDAPEHLWRLIERKNYLSAGWLFLFTRVVHRALAQQDDQDEDSWSKVGIDVLAEFPLVQRQWDEVSSFRSQIIHKATLSLRETGLSPQAVCSTLVTLHLLDSRPLRDAFAALLTQRTKALSALISWKFDFNLPHSANGHARFEPNLNRSTSRNPLSKDILSANEKALTAIIDTVHTSRLIFQIPPSQELSLITSVLHAIQDDDPVELGLKSNIPSDLVPSTHSLLTNSSSSAHFLLLPPSLQAYKPYIDLTSSSLVYSQADFRQVLQDWLHKSTKSWRDASSNWLSELGSVGEIWSLRTSIRKLVSDSQLDSSEKSQLANTVDGLCHDRITSVWKTTLSRAQDNFKTELASFLSSEAANGTSLFHAPPPPNSSQTSKVHDPVPFQQYQASLKRQLLGRTAQLDAVLSTLEQAARSIQKDLSTVLSDKTEDGLTFGKTVTETYQPLAESTSDAVAEILEREAESALGGSGISRLVGVANVSDELRSSSVFATHIGCRKPALDSLRSRLDSTFDQVVQQWREQTITRVFGDAFSRPTIASSSRRALGPSPQCFQSLLSLSDALRDLGVGKHNARHEPVIQTSLRAFIDKYLAGGANESSEQSLHDIAFLEAISKTYGDDWEETTRALTSKLTIQERDDGSTIQQIASDVLIRTQTLLSLLLPCASQIRVSSSSSSTATTSKGAGGNQAQLLLFGAPSSKQEYQPALELAKPSSRFGLLLVSNVEN</sequence>
<dbReference type="OrthoDB" id="46189at2759"/>
<comment type="subcellular location">
    <subcellularLocation>
        <location evidence="1">Golgi apparatus membrane</location>
        <topology evidence="1">Peripheral membrane protein</topology>
    </subcellularLocation>
</comment>
<organism evidence="8 9">
    <name type="scientific">Ephemerocybe angulata</name>
    <dbReference type="NCBI Taxonomy" id="980116"/>
    <lineage>
        <taxon>Eukaryota</taxon>
        <taxon>Fungi</taxon>
        <taxon>Dikarya</taxon>
        <taxon>Basidiomycota</taxon>
        <taxon>Agaricomycotina</taxon>
        <taxon>Agaricomycetes</taxon>
        <taxon>Agaricomycetidae</taxon>
        <taxon>Agaricales</taxon>
        <taxon>Agaricineae</taxon>
        <taxon>Psathyrellaceae</taxon>
        <taxon>Ephemerocybe</taxon>
    </lineage>
</organism>